<dbReference type="Gene3D" id="3.30.420.150">
    <property type="entry name" value="Exopolyphosphatase. Domain 2"/>
    <property type="match status" value="2"/>
</dbReference>
<protein>
    <submittedName>
        <fullName evidence="4">Uncharacterized protein</fullName>
    </submittedName>
</protein>
<reference evidence="4" key="1">
    <citation type="submission" date="2025-08" db="UniProtKB">
        <authorList>
            <consortium name="Ensembl"/>
        </authorList>
    </citation>
    <scope>IDENTIFICATION</scope>
</reference>
<keyword evidence="2" id="KW-0378">Hydrolase</keyword>
<accession>A0A3B4V777</accession>
<dbReference type="GO" id="GO:0004382">
    <property type="term" value="F:GDP phosphatase activity"/>
    <property type="evidence" value="ECO:0007669"/>
    <property type="project" value="TreeGrafter"/>
</dbReference>
<evidence type="ECO:0000313" key="5">
    <source>
        <dbReference type="Proteomes" id="UP000261420"/>
    </source>
</evidence>
<organism evidence="4 5">
    <name type="scientific">Seriola dumerili</name>
    <name type="common">Greater amberjack</name>
    <name type="synonym">Caranx dumerili</name>
    <dbReference type="NCBI Taxonomy" id="41447"/>
    <lineage>
        <taxon>Eukaryota</taxon>
        <taxon>Metazoa</taxon>
        <taxon>Chordata</taxon>
        <taxon>Craniata</taxon>
        <taxon>Vertebrata</taxon>
        <taxon>Euteleostomi</taxon>
        <taxon>Actinopterygii</taxon>
        <taxon>Neopterygii</taxon>
        <taxon>Teleostei</taxon>
        <taxon>Neoteleostei</taxon>
        <taxon>Acanthomorphata</taxon>
        <taxon>Carangaria</taxon>
        <taxon>Carangiformes</taxon>
        <taxon>Carangidae</taxon>
        <taxon>Seriola</taxon>
    </lineage>
</organism>
<name>A0A3B4V777_SERDU</name>
<dbReference type="GO" id="GO:0016020">
    <property type="term" value="C:membrane"/>
    <property type="evidence" value="ECO:0007669"/>
    <property type="project" value="TreeGrafter"/>
</dbReference>
<dbReference type="Proteomes" id="UP000261420">
    <property type="component" value="Unplaced"/>
</dbReference>
<reference evidence="4" key="2">
    <citation type="submission" date="2025-09" db="UniProtKB">
        <authorList>
            <consortium name="Ensembl"/>
        </authorList>
    </citation>
    <scope>IDENTIFICATION</scope>
</reference>
<dbReference type="GO" id="GO:0046036">
    <property type="term" value="P:CTP metabolic process"/>
    <property type="evidence" value="ECO:0007669"/>
    <property type="project" value="TreeGrafter"/>
</dbReference>
<dbReference type="GO" id="GO:0045134">
    <property type="term" value="F:UDP phosphatase activity"/>
    <property type="evidence" value="ECO:0007669"/>
    <property type="project" value="TreeGrafter"/>
</dbReference>
<evidence type="ECO:0000256" key="3">
    <source>
        <dbReference type="PIRSR" id="PIRSR600407-1"/>
    </source>
</evidence>
<dbReference type="GO" id="GO:0006256">
    <property type="term" value="P:UDP catabolic process"/>
    <property type="evidence" value="ECO:0007669"/>
    <property type="project" value="TreeGrafter"/>
</dbReference>
<dbReference type="PANTHER" id="PTHR11782:SF29">
    <property type="entry name" value="ECTONUCLEOSIDE TRIPHOSPHATE DIPHOSPHOHYDROLASE 4"/>
    <property type="match status" value="1"/>
</dbReference>
<dbReference type="AlphaFoldDB" id="A0A3B4V777"/>
<dbReference type="GO" id="GO:0017111">
    <property type="term" value="F:ribonucleoside triphosphate phosphatase activity"/>
    <property type="evidence" value="ECO:0007669"/>
    <property type="project" value="TreeGrafter"/>
</dbReference>
<sequence>DCVQQWLLGYSCTAATHPMVIPMKLLDIRQMRAINTGKASALQAQHIPKNKHQETPLYILCTEALLEDLPAQTSSPHFNFLFSEFPMRSDFWKTGEGVYAWIGINFVLGRFNHVWEAVVEVHVPGSESAGGTLVRKDLAGVLDMEEVAKNLLAEFNCGCDALAQSMFIRGFMCHLPGVWQECSTPIRYEENLIRRYCSLISILVSRQQASYLIFQPFLKPGIYQPFYYCTEDVLRMGGFIMARKYTQAAKSYCATQWKTLEGNALTLACMPPHADLHRLNVFKSAWMYEVLHLRPSLSQPNYKNLENCPTAILYRNTVLPLSHASRLTLCLPNSDEWRADHLHGTKMVHTGRRTKGVVTKTKTAQKQNWLWINNLLWRSKALSFGTSYAILCRDPAHRPGHRQSFPSPAPSC</sequence>
<keyword evidence="5" id="KW-1185">Reference proteome</keyword>
<evidence type="ECO:0000313" key="4">
    <source>
        <dbReference type="Ensembl" id="ENSSDUP00000026432.1"/>
    </source>
</evidence>
<dbReference type="InterPro" id="IPR000407">
    <property type="entry name" value="GDA1_CD39_NTPase"/>
</dbReference>
<evidence type="ECO:0000256" key="1">
    <source>
        <dbReference type="ARBA" id="ARBA00009283"/>
    </source>
</evidence>
<dbReference type="GO" id="GO:0005794">
    <property type="term" value="C:Golgi apparatus"/>
    <property type="evidence" value="ECO:0007669"/>
    <property type="project" value="TreeGrafter"/>
</dbReference>
<proteinExistence type="inferred from homology"/>
<evidence type="ECO:0000256" key="2">
    <source>
        <dbReference type="ARBA" id="ARBA00022801"/>
    </source>
</evidence>
<dbReference type="PANTHER" id="PTHR11782">
    <property type="entry name" value="ADENOSINE/GUANOSINE DIPHOSPHATASE"/>
    <property type="match status" value="1"/>
</dbReference>
<dbReference type="Gene3D" id="3.30.420.40">
    <property type="match status" value="1"/>
</dbReference>
<feature type="active site" description="Proton acceptor" evidence="3">
    <location>
        <position position="96"/>
    </location>
</feature>
<comment type="similarity">
    <text evidence="1">Belongs to the GDA1/CD39 NTPase family.</text>
</comment>
<dbReference type="Ensembl" id="ENSSDUT00000026904.1">
    <property type="protein sequence ID" value="ENSSDUP00000026432.1"/>
    <property type="gene ID" value="ENSSDUG00000019046.1"/>
</dbReference>